<dbReference type="PROSITE" id="PS00108">
    <property type="entry name" value="PROTEIN_KINASE_ST"/>
    <property type="match status" value="1"/>
</dbReference>
<dbReference type="EMBL" id="HBIJ01019238">
    <property type="protein sequence ID" value="CAE0371832.1"/>
    <property type="molecule type" value="Transcribed_RNA"/>
</dbReference>
<dbReference type="SMART" id="SM00220">
    <property type="entry name" value="S_TKc"/>
    <property type="match status" value="1"/>
</dbReference>
<keyword evidence="5" id="KW-0652">Protein synthesis inhibitor</keyword>
<keyword evidence="3" id="KW-0418">Kinase</keyword>
<dbReference type="PROSITE" id="PS00107">
    <property type="entry name" value="PROTEIN_KINASE_ATP"/>
    <property type="match status" value="1"/>
</dbReference>
<evidence type="ECO:0000256" key="3">
    <source>
        <dbReference type="ARBA" id="ARBA00022777"/>
    </source>
</evidence>
<dbReference type="PROSITE" id="PS50011">
    <property type="entry name" value="PROTEIN_KINASE_DOM"/>
    <property type="match status" value="1"/>
</dbReference>
<evidence type="ECO:0000256" key="4">
    <source>
        <dbReference type="ARBA" id="ARBA00022840"/>
    </source>
</evidence>
<feature type="region of interest" description="Disordered" evidence="8">
    <location>
        <begin position="639"/>
        <end position="665"/>
    </location>
</feature>
<dbReference type="Gene3D" id="1.10.510.10">
    <property type="entry name" value="Transferase(Phosphotransferase) domain 1"/>
    <property type="match status" value="1"/>
</dbReference>
<gene>
    <name evidence="10" type="ORF">ALAG00032_LOCUS12614</name>
</gene>
<dbReference type="GO" id="GO:0004672">
    <property type="term" value="F:protein kinase activity"/>
    <property type="evidence" value="ECO:0007669"/>
    <property type="project" value="InterPro"/>
</dbReference>
<evidence type="ECO:0000256" key="7">
    <source>
        <dbReference type="PROSITE-ProRule" id="PRU10141"/>
    </source>
</evidence>
<evidence type="ECO:0000256" key="2">
    <source>
        <dbReference type="ARBA" id="ARBA00022741"/>
    </source>
</evidence>
<feature type="region of interest" description="Disordered" evidence="8">
    <location>
        <begin position="1"/>
        <end position="47"/>
    </location>
</feature>
<evidence type="ECO:0000256" key="6">
    <source>
        <dbReference type="ARBA" id="ARBA00037982"/>
    </source>
</evidence>
<evidence type="ECO:0000259" key="9">
    <source>
        <dbReference type="PROSITE" id="PS50011"/>
    </source>
</evidence>
<dbReference type="SUPFAM" id="SSF56112">
    <property type="entry name" value="Protein kinase-like (PK-like)"/>
    <property type="match status" value="1"/>
</dbReference>
<dbReference type="AlphaFoldDB" id="A0A7S3NNB7"/>
<dbReference type="GO" id="GO:0005737">
    <property type="term" value="C:cytoplasm"/>
    <property type="evidence" value="ECO:0007669"/>
    <property type="project" value="TreeGrafter"/>
</dbReference>
<feature type="region of interest" description="Disordered" evidence="8">
    <location>
        <begin position="524"/>
        <end position="548"/>
    </location>
</feature>
<reference evidence="10" key="1">
    <citation type="submission" date="2021-01" db="EMBL/GenBank/DDBJ databases">
        <authorList>
            <person name="Corre E."/>
            <person name="Pelletier E."/>
            <person name="Niang G."/>
            <person name="Scheremetjew M."/>
            <person name="Finn R."/>
            <person name="Kale V."/>
            <person name="Holt S."/>
            <person name="Cochrane G."/>
            <person name="Meng A."/>
            <person name="Brown T."/>
            <person name="Cohen L."/>
        </authorList>
    </citation>
    <scope>NUCLEOTIDE SEQUENCE</scope>
    <source>
        <strain evidence="10">CCMP1510</strain>
    </source>
</reference>
<feature type="binding site" evidence="7">
    <location>
        <position position="342"/>
    </location>
    <ligand>
        <name>ATP</name>
        <dbReference type="ChEBI" id="CHEBI:30616"/>
    </ligand>
</feature>
<protein>
    <recommendedName>
        <fullName evidence="9">Protein kinase domain-containing protein</fullName>
    </recommendedName>
</protein>
<feature type="region of interest" description="Disordered" evidence="8">
    <location>
        <begin position="209"/>
        <end position="286"/>
    </location>
</feature>
<evidence type="ECO:0000256" key="5">
    <source>
        <dbReference type="ARBA" id="ARBA00023193"/>
    </source>
</evidence>
<dbReference type="InterPro" id="IPR011009">
    <property type="entry name" value="Kinase-like_dom_sf"/>
</dbReference>
<dbReference type="InterPro" id="IPR008271">
    <property type="entry name" value="Ser/Thr_kinase_AS"/>
</dbReference>
<keyword evidence="1" id="KW-0808">Transferase</keyword>
<dbReference type="PANTHER" id="PTHR11042">
    <property type="entry name" value="EUKARYOTIC TRANSLATION INITIATION FACTOR 2-ALPHA KINASE EIF2-ALPHA KINASE -RELATED"/>
    <property type="match status" value="1"/>
</dbReference>
<feature type="domain" description="Protein kinase" evidence="9">
    <location>
        <begin position="313"/>
        <end position="579"/>
    </location>
</feature>
<evidence type="ECO:0000256" key="8">
    <source>
        <dbReference type="SAM" id="MobiDB-lite"/>
    </source>
</evidence>
<organism evidence="10">
    <name type="scientific">Aureoumbra lagunensis</name>
    <dbReference type="NCBI Taxonomy" id="44058"/>
    <lineage>
        <taxon>Eukaryota</taxon>
        <taxon>Sar</taxon>
        <taxon>Stramenopiles</taxon>
        <taxon>Ochrophyta</taxon>
        <taxon>Pelagophyceae</taxon>
        <taxon>Pelagomonadales</taxon>
        <taxon>Aureoumbra</taxon>
    </lineage>
</organism>
<sequence length="665" mass="72457">MVKRSNLSPEAPRRALSAPRREASPPHSVRRGNHQQNISRQLSREGAWGYVRESQESVGEMYVSTARSVSLSNDNLNSSKDWREESTQEEIDEPRRSLFAETPTPRASMSDAGPTDLVPRILVSSPLSISSASSASSNAVGKCLDLMDNDDDDLGQEKFISASAKISVLLFAEESSNKQILQSQSSSDSTCCTTEQKQQADDLGILKNKSILKRRPAPDPSAFEFSSGFSEDEDSRYSRGEDDRVSPRPTSPIGGLHAILEAPLSNKSHSPACASPMKKPRESRSELMETRVLVTRQTHGNHKNKIETTISCFDLGPRLGTGTFSQVFAAKRKKDGIRVAIKRVNQPFRTYRGREAALVEARTLAALHSEYVIDFYDAWQQYGHLYLQLELCEFGSVAAIISAVIATTTQSAAHAPILNETHVLWRFISDVSRGLDHVHSQGFVHLDLKPANVLLTPTALKLADFGLATAIGRRLADGLEGDARYLAPELLLLDDSLSVDPAADLFSLGLTLFELTKQATSKARTHLPTSGPAWHGLRSGNVQASPHHSDDLNTILASVLRREPSTRSTAAQIANHPRAKQAANANNIGGWLDLASNCNSSYSDESSSISNSPPDQISLSPLPTGEHLLLPSLFPPLPSFDSPNRTTTLPLQQAPSPLLHTPSTF</sequence>
<dbReference type="Pfam" id="PF00069">
    <property type="entry name" value="Pkinase"/>
    <property type="match status" value="1"/>
</dbReference>
<feature type="compositionally biased region" description="Polar residues" evidence="8">
    <location>
        <begin position="644"/>
        <end position="665"/>
    </location>
</feature>
<proteinExistence type="inferred from homology"/>
<evidence type="ECO:0000313" key="10">
    <source>
        <dbReference type="EMBL" id="CAE0371832.1"/>
    </source>
</evidence>
<dbReference type="GO" id="GO:0005634">
    <property type="term" value="C:nucleus"/>
    <property type="evidence" value="ECO:0007669"/>
    <property type="project" value="TreeGrafter"/>
</dbReference>
<dbReference type="GO" id="GO:0017148">
    <property type="term" value="P:negative regulation of translation"/>
    <property type="evidence" value="ECO:0007669"/>
    <property type="project" value="UniProtKB-KW"/>
</dbReference>
<dbReference type="InterPro" id="IPR050339">
    <property type="entry name" value="CC_SR_Kinase"/>
</dbReference>
<keyword evidence="4 7" id="KW-0067">ATP-binding</keyword>
<accession>A0A7S3NNB7</accession>
<dbReference type="InterPro" id="IPR000719">
    <property type="entry name" value="Prot_kinase_dom"/>
</dbReference>
<feature type="compositionally biased region" description="Low complexity" evidence="8">
    <location>
        <begin position="602"/>
        <end position="612"/>
    </location>
</feature>
<feature type="compositionally biased region" description="Basic and acidic residues" evidence="8">
    <location>
        <begin position="235"/>
        <end position="246"/>
    </location>
</feature>
<feature type="region of interest" description="Disordered" evidence="8">
    <location>
        <begin position="602"/>
        <end position="623"/>
    </location>
</feature>
<dbReference type="InterPro" id="IPR017441">
    <property type="entry name" value="Protein_kinase_ATP_BS"/>
</dbReference>
<feature type="region of interest" description="Disordered" evidence="8">
    <location>
        <begin position="69"/>
        <end position="117"/>
    </location>
</feature>
<evidence type="ECO:0000256" key="1">
    <source>
        <dbReference type="ARBA" id="ARBA00022679"/>
    </source>
</evidence>
<keyword evidence="2 7" id="KW-0547">Nucleotide-binding</keyword>
<dbReference type="Gene3D" id="3.30.200.20">
    <property type="entry name" value="Phosphorylase Kinase, domain 1"/>
    <property type="match status" value="1"/>
</dbReference>
<name>A0A7S3NNB7_9STRA</name>
<comment type="similarity">
    <text evidence="6">Belongs to the protein kinase superfamily. Ser/Thr protein kinase family. GCN2 subfamily.</text>
</comment>
<feature type="compositionally biased region" description="Low complexity" evidence="8">
    <location>
        <begin position="69"/>
        <end position="79"/>
    </location>
</feature>
<dbReference type="GO" id="GO:0005524">
    <property type="term" value="F:ATP binding"/>
    <property type="evidence" value="ECO:0007669"/>
    <property type="project" value="UniProtKB-UniRule"/>
</dbReference>